<evidence type="ECO:0000313" key="2">
    <source>
        <dbReference type="EMBL" id="GBL91188.1"/>
    </source>
</evidence>
<dbReference type="Proteomes" id="UP000499080">
    <property type="component" value="Unassembled WGS sequence"/>
</dbReference>
<keyword evidence="3" id="KW-1185">Reference proteome</keyword>
<comment type="caution">
    <text evidence="2">The sequence shown here is derived from an EMBL/GenBank/DDBJ whole genome shotgun (WGS) entry which is preliminary data.</text>
</comment>
<sequence>MASKLPAALFPRSVACGSLSEVRLIPRRGNSNIRRCSRRVGVVRQFRGYVGKCLDIESQQFDGRRPQHSSCTRSCGLLYIVYWWWGRCNWWDSERQQSPKTTNNEAIDRGNNA</sequence>
<organism evidence="2 3">
    <name type="scientific">Araneus ventricosus</name>
    <name type="common">Orbweaver spider</name>
    <name type="synonym">Epeira ventricosa</name>
    <dbReference type="NCBI Taxonomy" id="182803"/>
    <lineage>
        <taxon>Eukaryota</taxon>
        <taxon>Metazoa</taxon>
        <taxon>Ecdysozoa</taxon>
        <taxon>Arthropoda</taxon>
        <taxon>Chelicerata</taxon>
        <taxon>Arachnida</taxon>
        <taxon>Araneae</taxon>
        <taxon>Araneomorphae</taxon>
        <taxon>Entelegynae</taxon>
        <taxon>Araneoidea</taxon>
        <taxon>Araneidae</taxon>
        <taxon>Araneus</taxon>
    </lineage>
</organism>
<dbReference type="EMBL" id="BGPR01000077">
    <property type="protein sequence ID" value="GBL91188.1"/>
    <property type="molecule type" value="Genomic_DNA"/>
</dbReference>
<dbReference type="AlphaFoldDB" id="A0A4Y2BGL9"/>
<evidence type="ECO:0000313" key="3">
    <source>
        <dbReference type="Proteomes" id="UP000499080"/>
    </source>
</evidence>
<name>A0A4Y2BGL9_ARAVE</name>
<evidence type="ECO:0000256" key="1">
    <source>
        <dbReference type="SAM" id="MobiDB-lite"/>
    </source>
</evidence>
<feature type="region of interest" description="Disordered" evidence="1">
    <location>
        <begin position="94"/>
        <end position="113"/>
    </location>
</feature>
<feature type="compositionally biased region" description="Polar residues" evidence="1">
    <location>
        <begin position="98"/>
        <end position="113"/>
    </location>
</feature>
<reference evidence="2 3" key="1">
    <citation type="journal article" date="2019" name="Sci. Rep.">
        <title>Orb-weaving spider Araneus ventricosus genome elucidates the spidroin gene catalogue.</title>
        <authorList>
            <person name="Kono N."/>
            <person name="Nakamura H."/>
            <person name="Ohtoshi R."/>
            <person name="Moran D.A.P."/>
            <person name="Shinohara A."/>
            <person name="Yoshida Y."/>
            <person name="Fujiwara M."/>
            <person name="Mori M."/>
            <person name="Tomita M."/>
            <person name="Arakawa K."/>
        </authorList>
    </citation>
    <scope>NUCLEOTIDE SEQUENCE [LARGE SCALE GENOMIC DNA]</scope>
</reference>
<protein>
    <submittedName>
        <fullName evidence="2">Uncharacterized protein</fullName>
    </submittedName>
</protein>
<gene>
    <name evidence="2" type="ORF">AVEN_195089_1</name>
</gene>
<accession>A0A4Y2BGL9</accession>
<proteinExistence type="predicted"/>